<dbReference type="STRING" id="1149755.A0A2J6QYG9"/>
<gene>
    <name evidence="1" type="ORF">L207DRAFT_549018</name>
</gene>
<dbReference type="SUPFAM" id="SSF48208">
    <property type="entry name" value="Six-hairpin glycosidases"/>
    <property type="match status" value="1"/>
</dbReference>
<name>A0A2J6QYG9_HYAVF</name>
<evidence type="ECO:0000313" key="2">
    <source>
        <dbReference type="Proteomes" id="UP000235786"/>
    </source>
</evidence>
<dbReference type="GO" id="GO:0005975">
    <property type="term" value="P:carbohydrate metabolic process"/>
    <property type="evidence" value="ECO:0007669"/>
    <property type="project" value="InterPro"/>
</dbReference>
<dbReference type="InterPro" id="IPR012341">
    <property type="entry name" value="6hp_glycosidase-like_sf"/>
</dbReference>
<dbReference type="Proteomes" id="UP000235786">
    <property type="component" value="Unassembled WGS sequence"/>
</dbReference>
<dbReference type="OrthoDB" id="3534988at2759"/>
<protein>
    <recommendedName>
        <fullName evidence="3">Glycoside hydrolase family 65 protein</fullName>
    </recommendedName>
</protein>
<dbReference type="Gene3D" id="1.50.10.10">
    <property type="match status" value="1"/>
</dbReference>
<dbReference type="EMBL" id="KZ613963">
    <property type="protein sequence ID" value="PMD31318.1"/>
    <property type="molecule type" value="Genomic_DNA"/>
</dbReference>
<evidence type="ECO:0000313" key="1">
    <source>
        <dbReference type="EMBL" id="PMD31318.1"/>
    </source>
</evidence>
<dbReference type="InterPro" id="IPR008928">
    <property type="entry name" value="6-hairpin_glycosidase_sf"/>
</dbReference>
<sequence>MNAEEELKIDRRALVQRHNPIRTASNITSPMQVGNGRFAFGVDITGLQTFVPFATMRELDTHGRSVRYDMPSEDKELSQWMISNLNRVNLVRIGLHVGDSNIREGDLVNRRQVLDLWTSTIHSSFELGGSKASVETIVHPDEDTIGELGIFLDFPFNGGSSKFSAPYVGDFDRPECHTTTIESATGSQACIRHTLDNLAYYTNLLWNQSGELKHLKDHRYSLSLSGASSTLELSVNVNIHQINGRERSLYPVTAEASQVHWQLYWQNGGIIDLSQSSDIRWFELERRIILSLYVMAVNATGRHPPQESGLVNVGWYGKFHMEIAFWHMGYLALFNKWSLLKPCTSIYDRFLRSATELASSQGYKGARWPKMTDPSGRMAPGEINSLLIWQQPHPLFFAELEYRACPTMDTLHKWKNVVFATADFMSSYAEYNASSGFYDLGPPLHVMSENTDPRSTYNPVFELEYWRYGLSIAQQWRQRLDGLYVMWPDVKNMWTEHTWDHPSLIATYGWLPGHGLDLEIMKATTRKIWDNWRFEKCWGWDFGMLAMNAARSGNPEKAVGFLLDENLHLDDVGLVRGTTQVPTPYFPGNGGLLYAVAFMAAGWDGALDDHAPGFPSQGWKVRFENLNPAI</sequence>
<dbReference type="AlphaFoldDB" id="A0A2J6QYG9"/>
<dbReference type="GO" id="GO:0003824">
    <property type="term" value="F:catalytic activity"/>
    <property type="evidence" value="ECO:0007669"/>
    <property type="project" value="UniProtKB-ARBA"/>
</dbReference>
<keyword evidence="2" id="KW-1185">Reference proteome</keyword>
<organism evidence="1 2">
    <name type="scientific">Hyaloscypha variabilis (strain UAMH 11265 / GT02V1 / F)</name>
    <name type="common">Meliniomyces variabilis</name>
    <dbReference type="NCBI Taxonomy" id="1149755"/>
    <lineage>
        <taxon>Eukaryota</taxon>
        <taxon>Fungi</taxon>
        <taxon>Dikarya</taxon>
        <taxon>Ascomycota</taxon>
        <taxon>Pezizomycotina</taxon>
        <taxon>Leotiomycetes</taxon>
        <taxon>Helotiales</taxon>
        <taxon>Hyaloscyphaceae</taxon>
        <taxon>Hyaloscypha</taxon>
        <taxon>Hyaloscypha variabilis</taxon>
    </lineage>
</organism>
<evidence type="ECO:0008006" key="3">
    <source>
        <dbReference type="Google" id="ProtNLM"/>
    </source>
</evidence>
<accession>A0A2J6QYG9</accession>
<reference evidence="1 2" key="1">
    <citation type="submission" date="2016-04" db="EMBL/GenBank/DDBJ databases">
        <title>A degradative enzymes factory behind the ericoid mycorrhizal symbiosis.</title>
        <authorList>
            <consortium name="DOE Joint Genome Institute"/>
            <person name="Martino E."/>
            <person name="Morin E."/>
            <person name="Grelet G."/>
            <person name="Kuo A."/>
            <person name="Kohler A."/>
            <person name="Daghino S."/>
            <person name="Barry K."/>
            <person name="Choi C."/>
            <person name="Cichocki N."/>
            <person name="Clum A."/>
            <person name="Copeland A."/>
            <person name="Hainaut M."/>
            <person name="Haridas S."/>
            <person name="Labutti K."/>
            <person name="Lindquist E."/>
            <person name="Lipzen A."/>
            <person name="Khouja H.-R."/>
            <person name="Murat C."/>
            <person name="Ohm R."/>
            <person name="Olson A."/>
            <person name="Spatafora J."/>
            <person name="Veneault-Fourrey C."/>
            <person name="Henrissat B."/>
            <person name="Grigoriev I."/>
            <person name="Martin F."/>
            <person name="Perotto S."/>
        </authorList>
    </citation>
    <scope>NUCLEOTIDE SEQUENCE [LARGE SCALE GENOMIC DNA]</scope>
    <source>
        <strain evidence="1 2">F</strain>
    </source>
</reference>
<proteinExistence type="predicted"/>